<dbReference type="EMBL" id="JAIXCQ010000009">
    <property type="protein sequence ID" value="MCA5894296.1"/>
    <property type="molecule type" value="Genomic_DNA"/>
</dbReference>
<keyword evidence="2" id="KW-0732">Signal</keyword>
<feature type="signal peptide" evidence="2">
    <location>
        <begin position="1"/>
        <end position="28"/>
    </location>
</feature>
<evidence type="ECO:0000313" key="3">
    <source>
        <dbReference type="EMBL" id="MCA5894296.1"/>
    </source>
</evidence>
<evidence type="ECO:0000256" key="2">
    <source>
        <dbReference type="SAM" id="SignalP"/>
    </source>
</evidence>
<name>A0ABS7ZGZ7_9MICO</name>
<dbReference type="RefSeq" id="WP_225566060.1">
    <property type="nucleotide sequence ID" value="NZ_JAIXCQ010000009.1"/>
</dbReference>
<proteinExistence type="predicted"/>
<dbReference type="PROSITE" id="PS51257">
    <property type="entry name" value="PROKAR_LIPOPROTEIN"/>
    <property type="match status" value="1"/>
</dbReference>
<feature type="compositionally biased region" description="Low complexity" evidence="1">
    <location>
        <begin position="365"/>
        <end position="377"/>
    </location>
</feature>
<feature type="compositionally biased region" description="Gly residues" evidence="1">
    <location>
        <begin position="539"/>
        <end position="558"/>
    </location>
</feature>
<protein>
    <submittedName>
        <fullName evidence="3">Carbohydrate-binding domain-containing protein</fullName>
    </submittedName>
</protein>
<dbReference type="Pfam" id="PF14262">
    <property type="entry name" value="Cthe_2159"/>
    <property type="match status" value="1"/>
</dbReference>
<evidence type="ECO:0000256" key="1">
    <source>
        <dbReference type="SAM" id="MobiDB-lite"/>
    </source>
</evidence>
<reference evidence="3 4" key="1">
    <citation type="submission" date="2021-09" db="EMBL/GenBank/DDBJ databases">
        <title>Isoptericola luteus sp. nov., a novel bacterium isolated from Harbin, the capital city of Heilongjiang province.</title>
        <authorList>
            <person name="Li J."/>
        </authorList>
    </citation>
    <scope>NUCLEOTIDE SEQUENCE [LARGE SCALE GENOMIC DNA]</scope>
    <source>
        <strain evidence="3 4">NEAU-Y5</strain>
    </source>
</reference>
<keyword evidence="4" id="KW-1185">Reference proteome</keyword>
<organism evidence="3 4">
    <name type="scientific">Isoptericola luteus</name>
    <dbReference type="NCBI Taxonomy" id="2879484"/>
    <lineage>
        <taxon>Bacteria</taxon>
        <taxon>Bacillati</taxon>
        <taxon>Actinomycetota</taxon>
        <taxon>Actinomycetes</taxon>
        <taxon>Micrococcales</taxon>
        <taxon>Promicromonosporaceae</taxon>
        <taxon>Isoptericola</taxon>
    </lineage>
</organism>
<feature type="chain" id="PRO_5047095381" evidence="2">
    <location>
        <begin position="29"/>
        <end position="570"/>
    </location>
</feature>
<dbReference type="InterPro" id="IPR025584">
    <property type="entry name" value="Cthe_2159"/>
</dbReference>
<feature type="region of interest" description="Disordered" evidence="1">
    <location>
        <begin position="337"/>
        <end position="388"/>
    </location>
</feature>
<sequence>MRIFPTRTLRARALALAAAGTLVVGAVAACDAGTSGTSSGEASSSTVAIDNSGLGAEEVLAENLSSAETAALADATWEASEEVAITLEGDTATASGNGVTVDGTTVTITRPGTYRVSGTLDDGGLVVASPADGVVRLVLDGADITSSTGAAIDVQDADQVSVVLAGGSTNRLEDADTYADTTSDNAANAALYSTADLALSGDGALEVVGNANDGITGKDGLVIAAGDITVQAADDAVRGKDYLVVAGGVIDVEAGGDGLKSDADDDETAGYVALTGGEVTVEAGSDGVQGFTDVAVTGGTLTVTGSEEGIEAATVVQSGGDVDITSIDDGLNATVKEAETDTATGDATEDDATSGDGQVPEASGDGEMPAPPADGAAPQGGGGMRGDMAAEEGASLTVTGGTLHVDAQGDGLDSNGVTVISGGEIVVEGPSTSGNGALDSAGGTTVSGGTLLAVGSTGMAESPDDASTQGWVAATVDATLEPGTDIALTDADGTVVASWTLTKQAASVVYSGPGITDDAPYTLNADGVEVGTATAGVATAGGMGAGSGGRGPGAGGRVPSGTTTTDDDAA</sequence>
<dbReference type="Proteomes" id="UP001319870">
    <property type="component" value="Unassembled WGS sequence"/>
</dbReference>
<comment type="caution">
    <text evidence="3">The sequence shown here is derived from an EMBL/GenBank/DDBJ whole genome shotgun (WGS) entry which is preliminary data.</text>
</comment>
<feature type="region of interest" description="Disordered" evidence="1">
    <location>
        <begin position="538"/>
        <end position="570"/>
    </location>
</feature>
<accession>A0ABS7ZGZ7</accession>
<gene>
    <name evidence="3" type="ORF">LEP48_13190</name>
</gene>
<evidence type="ECO:0000313" key="4">
    <source>
        <dbReference type="Proteomes" id="UP001319870"/>
    </source>
</evidence>